<dbReference type="Gene3D" id="3.90.180.10">
    <property type="entry name" value="Medium-chain alcohol dehydrogenases, catalytic domain"/>
    <property type="match status" value="1"/>
</dbReference>
<dbReference type="Pfam" id="PF08240">
    <property type="entry name" value="ADH_N"/>
    <property type="match status" value="1"/>
</dbReference>
<comment type="caution">
    <text evidence="9">The sequence shown here is derived from an EMBL/GenBank/DDBJ whole genome shotgun (WGS) entry which is preliminary data.</text>
</comment>
<feature type="region of interest" description="Disordered" evidence="7">
    <location>
        <begin position="1"/>
        <end position="83"/>
    </location>
</feature>
<dbReference type="PANTHER" id="PTHR42813:SF4">
    <property type="entry name" value="NADP-DEPENDENT ISOPROPANOL DEHYDROGENASE"/>
    <property type="match status" value="1"/>
</dbReference>
<keyword evidence="4 6" id="KW-0862">Zinc</keyword>
<dbReference type="Pfam" id="PF00107">
    <property type="entry name" value="ADH_zinc_N"/>
    <property type="match status" value="1"/>
</dbReference>
<dbReference type="InterPro" id="IPR011032">
    <property type="entry name" value="GroES-like_sf"/>
</dbReference>
<keyword evidence="5" id="KW-0560">Oxidoreductase</keyword>
<evidence type="ECO:0000256" key="4">
    <source>
        <dbReference type="ARBA" id="ARBA00022833"/>
    </source>
</evidence>
<comment type="cofactor">
    <cofactor evidence="1 6">
        <name>Zn(2+)</name>
        <dbReference type="ChEBI" id="CHEBI:29105"/>
    </cofactor>
</comment>
<evidence type="ECO:0000256" key="1">
    <source>
        <dbReference type="ARBA" id="ARBA00001947"/>
    </source>
</evidence>
<accession>A0ABN3N633</accession>
<evidence type="ECO:0000256" key="2">
    <source>
        <dbReference type="ARBA" id="ARBA00008072"/>
    </source>
</evidence>
<dbReference type="SMART" id="SM00829">
    <property type="entry name" value="PKS_ER"/>
    <property type="match status" value="1"/>
</dbReference>
<dbReference type="Gene3D" id="3.40.50.720">
    <property type="entry name" value="NAD(P)-binding Rossmann-like Domain"/>
    <property type="match status" value="1"/>
</dbReference>
<evidence type="ECO:0000313" key="10">
    <source>
        <dbReference type="Proteomes" id="UP001501095"/>
    </source>
</evidence>
<protein>
    <submittedName>
        <fullName evidence="9">Zinc-dependent alcohol dehydrogenase family protein</fullName>
    </submittedName>
</protein>
<keyword evidence="3 6" id="KW-0479">Metal-binding</keyword>
<comment type="similarity">
    <text evidence="2 6">Belongs to the zinc-containing alcohol dehydrogenase family.</text>
</comment>
<feature type="compositionally biased region" description="Basic and acidic residues" evidence="7">
    <location>
        <begin position="64"/>
        <end position="78"/>
    </location>
</feature>
<dbReference type="InterPro" id="IPR036291">
    <property type="entry name" value="NAD(P)-bd_dom_sf"/>
</dbReference>
<proteinExistence type="inferred from homology"/>
<evidence type="ECO:0000259" key="8">
    <source>
        <dbReference type="SMART" id="SM00829"/>
    </source>
</evidence>
<dbReference type="SUPFAM" id="SSF51735">
    <property type="entry name" value="NAD(P)-binding Rossmann-fold domains"/>
    <property type="match status" value="1"/>
</dbReference>
<feature type="domain" description="Enoyl reductase (ER)" evidence="8">
    <location>
        <begin position="91"/>
        <end position="426"/>
    </location>
</feature>
<dbReference type="PROSITE" id="PS00059">
    <property type="entry name" value="ADH_ZINC"/>
    <property type="match status" value="1"/>
</dbReference>
<gene>
    <name evidence="9" type="ORF">GCM10010423_02400</name>
</gene>
<evidence type="ECO:0000256" key="5">
    <source>
        <dbReference type="ARBA" id="ARBA00023002"/>
    </source>
</evidence>
<dbReference type="SUPFAM" id="SSF50129">
    <property type="entry name" value="GroES-like"/>
    <property type="match status" value="1"/>
</dbReference>
<keyword evidence="10" id="KW-1185">Reference proteome</keyword>
<evidence type="ECO:0000313" key="9">
    <source>
        <dbReference type="EMBL" id="GAA2514831.1"/>
    </source>
</evidence>
<organism evidence="9 10">
    <name type="scientific">Streptomyces levis</name>
    <dbReference type="NCBI Taxonomy" id="285566"/>
    <lineage>
        <taxon>Bacteria</taxon>
        <taxon>Bacillati</taxon>
        <taxon>Actinomycetota</taxon>
        <taxon>Actinomycetes</taxon>
        <taxon>Kitasatosporales</taxon>
        <taxon>Streptomycetaceae</taxon>
        <taxon>Streptomyces</taxon>
    </lineage>
</organism>
<dbReference type="CDD" id="cd08286">
    <property type="entry name" value="FDH_like_ADH2"/>
    <property type="match status" value="1"/>
</dbReference>
<dbReference type="InterPro" id="IPR013149">
    <property type="entry name" value="ADH-like_C"/>
</dbReference>
<evidence type="ECO:0000256" key="3">
    <source>
        <dbReference type="ARBA" id="ARBA00022723"/>
    </source>
</evidence>
<dbReference type="InterPro" id="IPR020843">
    <property type="entry name" value="ER"/>
</dbReference>
<evidence type="ECO:0000256" key="7">
    <source>
        <dbReference type="SAM" id="MobiDB-lite"/>
    </source>
</evidence>
<dbReference type="EMBL" id="BAAATM010000001">
    <property type="protein sequence ID" value="GAA2514831.1"/>
    <property type="molecule type" value="Genomic_DNA"/>
</dbReference>
<dbReference type="Proteomes" id="UP001501095">
    <property type="component" value="Unassembled WGS sequence"/>
</dbReference>
<dbReference type="InterPro" id="IPR013154">
    <property type="entry name" value="ADH-like_N"/>
</dbReference>
<evidence type="ECO:0000256" key="6">
    <source>
        <dbReference type="RuleBase" id="RU361277"/>
    </source>
</evidence>
<name>A0ABN3N633_9ACTN</name>
<dbReference type="InterPro" id="IPR002328">
    <property type="entry name" value="ADH_Zn_CS"/>
</dbReference>
<reference evidence="9 10" key="1">
    <citation type="journal article" date="2019" name="Int. J. Syst. Evol. Microbiol.">
        <title>The Global Catalogue of Microorganisms (GCM) 10K type strain sequencing project: providing services to taxonomists for standard genome sequencing and annotation.</title>
        <authorList>
            <consortium name="The Broad Institute Genomics Platform"/>
            <consortium name="The Broad Institute Genome Sequencing Center for Infectious Disease"/>
            <person name="Wu L."/>
            <person name="Ma J."/>
        </authorList>
    </citation>
    <scope>NUCLEOTIDE SEQUENCE [LARGE SCALE GENOMIC DNA]</scope>
    <source>
        <strain evidence="9 10">JCM 6924</strain>
    </source>
</reference>
<sequence length="440" mass="46308">MSGRAVGTLPGRPPPDGRSGPARRRSDPAGRPGPPDAARTPPAAQGPPDRDGAVRPKRVAPIRAKLELRQNGADRPRQEGGNAMKGYVFHGPGQSAWQDVPDPAVKEATDAIVRVDAVTICGTDLHILKGDVPEVRPGTVLGHEAVGEIVDVGGDVRTVRPGDRVLVSCITACGRCRFCREGMYGQCRGGGGWILGHLIDGTQAEYVRVPYADLSLHPLPASLDSRDAVLLADIFPTAYEVGVLNGRVRPGDTVAVVGAGPIGLAAVATARLFAPERIIAVDVAAPRLEAARQLGADAVADAREEPEQLIADLTDGLGADVTVEAVGVPETFELCTRMVRPGGHVANVGVHGKPATLHLEDLWIKNVTLTTGLVDTYSTPTLLRMAAAGRLPTGQLVTHTFPPSRMEEAYDVFARAADTGALKVVLGEERHEDVVPYRAA</sequence>
<dbReference type="PANTHER" id="PTHR42813">
    <property type="entry name" value="ZINC-TYPE ALCOHOL DEHYDROGENASE-LIKE"/>
    <property type="match status" value="1"/>
</dbReference>